<dbReference type="InterPro" id="IPR016135">
    <property type="entry name" value="UBQ-conjugating_enzyme/RWD"/>
</dbReference>
<dbReference type="PANTHER" id="PTHR16301:SF25">
    <property type="entry name" value="PROTEIN IMPACT"/>
    <property type="match status" value="1"/>
</dbReference>
<dbReference type="GO" id="GO:0006446">
    <property type="term" value="P:regulation of translational initiation"/>
    <property type="evidence" value="ECO:0007669"/>
    <property type="project" value="TreeGrafter"/>
</dbReference>
<evidence type="ECO:0000256" key="1">
    <source>
        <dbReference type="ARBA" id="ARBA00004496"/>
    </source>
</evidence>
<evidence type="ECO:0000313" key="9">
    <source>
        <dbReference type="Proteomes" id="UP001217417"/>
    </source>
</evidence>
<dbReference type="Gene3D" id="3.30.230.30">
    <property type="entry name" value="Impact, N-terminal domain"/>
    <property type="match status" value="1"/>
</dbReference>
<feature type="domain" description="RWD" evidence="7">
    <location>
        <begin position="7"/>
        <end position="107"/>
    </location>
</feature>
<protein>
    <submittedName>
        <fullName evidence="8">Ribosomal protein S5 domain 2-type protein</fullName>
    </submittedName>
</protein>
<evidence type="ECO:0000256" key="6">
    <source>
        <dbReference type="ARBA" id="ARBA00023016"/>
    </source>
</evidence>
<dbReference type="PROSITE" id="PS00910">
    <property type="entry name" value="UPF0029"/>
    <property type="match status" value="1"/>
</dbReference>
<gene>
    <name evidence="8" type="ORF">POJ06DRAFT_269355</name>
</gene>
<dbReference type="InterPro" id="IPR001498">
    <property type="entry name" value="Impact_N"/>
</dbReference>
<dbReference type="InterPro" id="IPR020569">
    <property type="entry name" value="UPF0029_Impact_CS"/>
</dbReference>
<keyword evidence="6" id="KW-0346">Stress response</keyword>
<dbReference type="RefSeq" id="XP_056042742.1">
    <property type="nucleotide sequence ID" value="XM_056189368.1"/>
</dbReference>
<keyword evidence="3" id="KW-0963">Cytoplasm</keyword>
<dbReference type="GO" id="GO:0140469">
    <property type="term" value="P:GCN2-mediated signaling"/>
    <property type="evidence" value="ECO:0007669"/>
    <property type="project" value="TreeGrafter"/>
</dbReference>
<evidence type="ECO:0000256" key="2">
    <source>
        <dbReference type="ARBA" id="ARBA00007665"/>
    </source>
</evidence>
<comment type="subcellular location">
    <subcellularLocation>
        <location evidence="1">Cytoplasm</location>
    </subcellularLocation>
</comment>
<dbReference type="Pfam" id="PF01205">
    <property type="entry name" value="Impact_N"/>
    <property type="match status" value="1"/>
</dbReference>
<dbReference type="PANTHER" id="PTHR16301">
    <property type="entry name" value="IMPACT-RELATED"/>
    <property type="match status" value="1"/>
</dbReference>
<dbReference type="InterPro" id="IPR023582">
    <property type="entry name" value="Impact"/>
</dbReference>
<dbReference type="Pfam" id="PF05773">
    <property type="entry name" value="RWD"/>
    <property type="match status" value="1"/>
</dbReference>
<evidence type="ECO:0000256" key="5">
    <source>
        <dbReference type="ARBA" id="ARBA00022845"/>
    </source>
</evidence>
<reference evidence="8" key="1">
    <citation type="submission" date="2023-03" db="EMBL/GenBank/DDBJ databases">
        <title>Near-Complete genome sequence of Lipomyces tetrasporous NRRL Y-64009, an oleaginous yeast capable of growing on lignocellulosic hydrolysates.</title>
        <authorList>
            <consortium name="Lawrence Berkeley National Laboratory"/>
            <person name="Jagtap S.S."/>
            <person name="Liu J.-J."/>
            <person name="Walukiewicz H.E."/>
            <person name="Pangilinan J."/>
            <person name="Lipzen A."/>
            <person name="Ahrendt S."/>
            <person name="Koriabine M."/>
            <person name="Cobaugh K."/>
            <person name="Salamov A."/>
            <person name="Yoshinaga Y."/>
            <person name="Ng V."/>
            <person name="Daum C."/>
            <person name="Grigoriev I.V."/>
            <person name="Slininger P.J."/>
            <person name="Dien B.S."/>
            <person name="Jin Y.-S."/>
            <person name="Rao C.V."/>
        </authorList>
    </citation>
    <scope>NUCLEOTIDE SEQUENCE</scope>
    <source>
        <strain evidence="8">NRRL Y-64009</strain>
    </source>
</reference>
<comment type="caution">
    <text evidence="8">The sequence shown here is derived from an EMBL/GenBank/DDBJ whole genome shotgun (WGS) entry which is preliminary data.</text>
</comment>
<dbReference type="GO" id="GO:0005737">
    <property type="term" value="C:cytoplasm"/>
    <property type="evidence" value="ECO:0007669"/>
    <property type="project" value="UniProtKB-SubCell"/>
</dbReference>
<dbReference type="EMBL" id="JARPMG010000007">
    <property type="protein sequence ID" value="KAJ8099292.1"/>
    <property type="molecule type" value="Genomic_DNA"/>
</dbReference>
<dbReference type="AlphaFoldDB" id="A0AAD7VQU8"/>
<dbReference type="SUPFAM" id="SSF54495">
    <property type="entry name" value="UBC-like"/>
    <property type="match status" value="1"/>
</dbReference>
<dbReference type="InterPro" id="IPR006575">
    <property type="entry name" value="RWD_dom"/>
</dbReference>
<keyword evidence="5" id="KW-0810">Translation regulation</keyword>
<comment type="similarity">
    <text evidence="2">Belongs to the IMPACT family.</text>
</comment>
<evidence type="ECO:0000313" key="8">
    <source>
        <dbReference type="EMBL" id="KAJ8099292.1"/>
    </source>
</evidence>
<accession>A0AAD7VQU8</accession>
<evidence type="ECO:0000256" key="4">
    <source>
        <dbReference type="ARBA" id="ARBA00022491"/>
    </source>
</evidence>
<proteinExistence type="inferred from homology"/>
<dbReference type="SUPFAM" id="SSF54211">
    <property type="entry name" value="Ribosomal protein S5 domain 2-like"/>
    <property type="match status" value="1"/>
</dbReference>
<name>A0AAD7VQU8_9ASCO</name>
<dbReference type="InterPro" id="IPR036956">
    <property type="entry name" value="Impact_N_sf"/>
</dbReference>
<evidence type="ECO:0000259" key="7">
    <source>
        <dbReference type="PROSITE" id="PS50908"/>
    </source>
</evidence>
<keyword evidence="8" id="KW-0687">Ribonucleoprotein</keyword>
<sequence>MSDNLQEEIFSINAIFSEECMVQQASTIYVIHPPSLPDASIQMSFPSSYPDAPPIILSVSIPEFQQEYVRGAVNVQALTDILLGCYHPGEVCVFDFLDELRDVLKIDEQYYEQRKMMASDSWVGRNNSDSSDDEFGHANAGIHWATSDTVMDRKSKFIARAVEVHSVAEAKANLAALKTNKKIAKATHNMTAWRIRTDREGIVIQDCDDDGESAAGGRLLHLISLMDLWNVMVVVSRWYGGIHLGPDRFKHINVTARDALVKGGFVQDNQSEKEKRGKSSKKSK</sequence>
<dbReference type="CDD" id="cd23822">
    <property type="entry name" value="RWD_ScYIH1-like"/>
    <property type="match status" value="1"/>
</dbReference>
<dbReference type="Proteomes" id="UP001217417">
    <property type="component" value="Unassembled WGS sequence"/>
</dbReference>
<organism evidence="8 9">
    <name type="scientific">Lipomyces tetrasporus</name>
    <dbReference type="NCBI Taxonomy" id="54092"/>
    <lineage>
        <taxon>Eukaryota</taxon>
        <taxon>Fungi</taxon>
        <taxon>Dikarya</taxon>
        <taxon>Ascomycota</taxon>
        <taxon>Saccharomycotina</taxon>
        <taxon>Lipomycetes</taxon>
        <taxon>Lipomycetales</taxon>
        <taxon>Lipomycetaceae</taxon>
        <taxon>Lipomyces</taxon>
    </lineage>
</organism>
<dbReference type="PROSITE" id="PS50908">
    <property type="entry name" value="RWD"/>
    <property type="match status" value="1"/>
</dbReference>
<dbReference type="GeneID" id="80884534"/>
<keyword evidence="9" id="KW-1185">Reference proteome</keyword>
<dbReference type="InterPro" id="IPR020568">
    <property type="entry name" value="Ribosomal_Su5_D2-typ_SF"/>
</dbReference>
<keyword evidence="4" id="KW-0678">Repressor</keyword>
<keyword evidence="8" id="KW-0689">Ribosomal protein</keyword>
<dbReference type="SMART" id="SM00591">
    <property type="entry name" value="RWD"/>
    <property type="match status" value="1"/>
</dbReference>
<evidence type="ECO:0000256" key="3">
    <source>
        <dbReference type="ARBA" id="ARBA00022490"/>
    </source>
</evidence>
<dbReference type="GO" id="GO:0005840">
    <property type="term" value="C:ribosome"/>
    <property type="evidence" value="ECO:0007669"/>
    <property type="project" value="UniProtKB-KW"/>
</dbReference>